<feature type="chain" id="PRO_5014943885" evidence="3">
    <location>
        <begin position="21"/>
        <end position="113"/>
    </location>
</feature>
<sequence length="113" mass="12025">MKLTVGLALTLAIMTCGAQARDMQTIKHSGELKVGVPGDYAPLAFRNAAGELQGYDVDMARDLGRTLGLKVSFVYTSWPALAADLRADKFDIAMGGVTQTPARAKDFALSHPV</sequence>
<feature type="non-terminal residue" evidence="5">
    <location>
        <position position="113"/>
    </location>
</feature>
<feature type="domain" description="Solute-binding protein family 3/N-terminal" evidence="4">
    <location>
        <begin position="32"/>
        <end position="112"/>
    </location>
</feature>
<dbReference type="PANTHER" id="PTHR35936:SF19">
    <property type="entry name" value="AMINO-ACID-BINDING PROTEIN YXEM-RELATED"/>
    <property type="match status" value="1"/>
</dbReference>
<dbReference type="Gene3D" id="3.40.190.10">
    <property type="entry name" value="Periplasmic binding protein-like II"/>
    <property type="match status" value="1"/>
</dbReference>
<gene>
    <name evidence="5" type="ORF">CWM98_34720</name>
</gene>
<dbReference type="Pfam" id="PF00497">
    <property type="entry name" value="SBP_bac_3"/>
    <property type="match status" value="1"/>
</dbReference>
<proteinExistence type="inferred from homology"/>
<feature type="signal peptide" evidence="3">
    <location>
        <begin position="1"/>
        <end position="20"/>
    </location>
</feature>
<dbReference type="EMBL" id="PICB01002832">
    <property type="protein sequence ID" value="PLP37738.1"/>
    <property type="molecule type" value="Genomic_DNA"/>
</dbReference>
<evidence type="ECO:0000256" key="1">
    <source>
        <dbReference type="ARBA" id="ARBA00010333"/>
    </source>
</evidence>
<dbReference type="Proteomes" id="UP000234473">
    <property type="component" value="Unassembled WGS sequence"/>
</dbReference>
<evidence type="ECO:0000313" key="6">
    <source>
        <dbReference type="Proteomes" id="UP000234473"/>
    </source>
</evidence>
<comment type="caution">
    <text evidence="5">The sequence shown here is derived from an EMBL/GenBank/DDBJ whole genome shotgun (WGS) entry which is preliminary data.</text>
</comment>
<keyword evidence="2 3" id="KW-0732">Signal</keyword>
<evidence type="ECO:0000259" key="4">
    <source>
        <dbReference type="Pfam" id="PF00497"/>
    </source>
</evidence>
<dbReference type="AlphaFoldDB" id="A0A2N5A4M8"/>
<dbReference type="PANTHER" id="PTHR35936">
    <property type="entry name" value="MEMBRANE-BOUND LYTIC MUREIN TRANSGLYCOSYLASE F"/>
    <property type="match status" value="1"/>
</dbReference>
<evidence type="ECO:0000256" key="2">
    <source>
        <dbReference type="ARBA" id="ARBA00022729"/>
    </source>
</evidence>
<comment type="similarity">
    <text evidence="1">Belongs to the bacterial solute-binding protein 3 family.</text>
</comment>
<protein>
    <submittedName>
        <fullName evidence="5">Amino acid ABC transporter substrate-binding protein</fullName>
    </submittedName>
</protein>
<dbReference type="SUPFAM" id="SSF53850">
    <property type="entry name" value="Periplasmic binding protein-like II"/>
    <property type="match status" value="1"/>
</dbReference>
<dbReference type="InterPro" id="IPR001638">
    <property type="entry name" value="Solute-binding_3/MltF_N"/>
</dbReference>
<evidence type="ECO:0000313" key="5">
    <source>
        <dbReference type="EMBL" id="PLP37738.1"/>
    </source>
</evidence>
<reference evidence="5 6" key="1">
    <citation type="submission" date="2017-11" db="EMBL/GenBank/DDBJ databases">
        <authorList>
            <person name="Han C.G."/>
        </authorList>
    </citation>
    <scope>NUCLEOTIDE SEQUENCE [LARGE SCALE GENOMIC DNA]</scope>
    <source>
        <strain evidence="5 6">A5</strain>
    </source>
</reference>
<name>A0A2N5A4M8_KLEVA</name>
<evidence type="ECO:0000256" key="3">
    <source>
        <dbReference type="SAM" id="SignalP"/>
    </source>
</evidence>
<reference evidence="5 6" key="2">
    <citation type="submission" date="2018-01" db="EMBL/GenBank/DDBJ databases">
        <title>Genomic study of Klebsiella pneumoniae.</title>
        <authorList>
            <person name="Yang Y."/>
            <person name="Bicalho R."/>
        </authorList>
    </citation>
    <scope>NUCLEOTIDE SEQUENCE [LARGE SCALE GENOMIC DNA]</scope>
    <source>
        <strain evidence="5 6">A5</strain>
    </source>
</reference>
<organism evidence="5 6">
    <name type="scientific">Klebsiella variicola</name>
    <dbReference type="NCBI Taxonomy" id="244366"/>
    <lineage>
        <taxon>Bacteria</taxon>
        <taxon>Pseudomonadati</taxon>
        <taxon>Pseudomonadota</taxon>
        <taxon>Gammaproteobacteria</taxon>
        <taxon>Enterobacterales</taxon>
        <taxon>Enterobacteriaceae</taxon>
        <taxon>Klebsiella/Raoultella group</taxon>
        <taxon>Klebsiella</taxon>
        <taxon>Klebsiella pneumoniae complex</taxon>
    </lineage>
</organism>
<accession>A0A2N5A4M8</accession>